<dbReference type="AlphaFoldDB" id="A0A6A4SI74"/>
<sequence>MRKALCLYAKSGQTLCVLMAHRTRRATCSANRVCAHHGAVKSAVHCRRSPPLGTVLRFDSRLYCSDNAERCGVDSVDFIISHFHMNSSAGEAFNRPTYLCSALKVHNANVRARTELLTLSAPLTRAEGRTLP</sequence>
<evidence type="ECO:0000313" key="1">
    <source>
        <dbReference type="EMBL" id="KAF0030052.1"/>
    </source>
</evidence>
<reference evidence="1 2" key="1">
    <citation type="submission" date="2019-06" db="EMBL/GenBank/DDBJ databases">
        <title>Draft genomes of female and male turbot (Scophthalmus maximus).</title>
        <authorList>
            <person name="Xu H."/>
            <person name="Xu X.-W."/>
            <person name="Shao C."/>
            <person name="Chen S."/>
        </authorList>
    </citation>
    <scope>NUCLEOTIDE SEQUENCE [LARGE SCALE GENOMIC DNA]</scope>
    <source>
        <strain evidence="1">Ysfricsl-2016a</strain>
        <tissue evidence="1">Blood</tissue>
    </source>
</reference>
<name>A0A6A4SI74_SCOMX</name>
<dbReference type="EMBL" id="VEVO01000015">
    <property type="protein sequence ID" value="KAF0030052.1"/>
    <property type="molecule type" value="Genomic_DNA"/>
</dbReference>
<protein>
    <submittedName>
        <fullName evidence="1">Uncharacterized protein</fullName>
    </submittedName>
</protein>
<organism evidence="1 2">
    <name type="scientific">Scophthalmus maximus</name>
    <name type="common">Turbot</name>
    <name type="synonym">Psetta maxima</name>
    <dbReference type="NCBI Taxonomy" id="52904"/>
    <lineage>
        <taxon>Eukaryota</taxon>
        <taxon>Metazoa</taxon>
        <taxon>Chordata</taxon>
        <taxon>Craniata</taxon>
        <taxon>Vertebrata</taxon>
        <taxon>Euteleostomi</taxon>
        <taxon>Actinopterygii</taxon>
        <taxon>Neopterygii</taxon>
        <taxon>Teleostei</taxon>
        <taxon>Neoteleostei</taxon>
        <taxon>Acanthomorphata</taxon>
        <taxon>Carangaria</taxon>
        <taxon>Pleuronectiformes</taxon>
        <taxon>Pleuronectoidei</taxon>
        <taxon>Scophthalmidae</taxon>
        <taxon>Scophthalmus</taxon>
    </lineage>
</organism>
<proteinExistence type="predicted"/>
<evidence type="ECO:0000313" key="2">
    <source>
        <dbReference type="Proteomes" id="UP000438429"/>
    </source>
</evidence>
<gene>
    <name evidence="1" type="ORF">F2P81_016783</name>
</gene>
<dbReference type="Proteomes" id="UP000438429">
    <property type="component" value="Unassembled WGS sequence"/>
</dbReference>
<comment type="caution">
    <text evidence="1">The sequence shown here is derived from an EMBL/GenBank/DDBJ whole genome shotgun (WGS) entry which is preliminary data.</text>
</comment>
<accession>A0A6A4SI74</accession>